<keyword evidence="2" id="KW-1185">Reference proteome</keyword>
<evidence type="ECO:0000313" key="2">
    <source>
        <dbReference type="Proteomes" id="UP000799767"/>
    </source>
</evidence>
<dbReference type="AlphaFoldDB" id="A0A6A6Q422"/>
<dbReference type="GeneID" id="54477634"/>
<dbReference type="RefSeq" id="XP_033593303.1">
    <property type="nucleotide sequence ID" value="XM_033736632.1"/>
</dbReference>
<name>A0A6A6Q422_9PEZI</name>
<sequence length="73" mass="7655">MSALLKFASIGSAFSLFGASALYSMRNSSSDFSRNALALEHTGEAQTRGIPKPKVPSNFLAISIGGYEIKTAA</sequence>
<reference evidence="1" key="1">
    <citation type="journal article" date="2020" name="Stud. Mycol.">
        <title>101 Dothideomycetes genomes: a test case for predicting lifestyles and emergence of pathogens.</title>
        <authorList>
            <person name="Haridas S."/>
            <person name="Albert R."/>
            <person name="Binder M."/>
            <person name="Bloem J."/>
            <person name="Labutti K."/>
            <person name="Salamov A."/>
            <person name="Andreopoulos B."/>
            <person name="Baker S."/>
            <person name="Barry K."/>
            <person name="Bills G."/>
            <person name="Bluhm B."/>
            <person name="Cannon C."/>
            <person name="Castanera R."/>
            <person name="Culley D."/>
            <person name="Daum C."/>
            <person name="Ezra D."/>
            <person name="Gonzalez J."/>
            <person name="Henrissat B."/>
            <person name="Kuo A."/>
            <person name="Liang C."/>
            <person name="Lipzen A."/>
            <person name="Lutzoni F."/>
            <person name="Magnuson J."/>
            <person name="Mondo S."/>
            <person name="Nolan M."/>
            <person name="Ohm R."/>
            <person name="Pangilinan J."/>
            <person name="Park H.-J."/>
            <person name="Ramirez L."/>
            <person name="Alfaro M."/>
            <person name="Sun H."/>
            <person name="Tritt A."/>
            <person name="Yoshinaga Y."/>
            <person name="Zwiers L.-H."/>
            <person name="Turgeon B."/>
            <person name="Goodwin S."/>
            <person name="Spatafora J."/>
            <person name="Crous P."/>
            <person name="Grigoriev I."/>
        </authorList>
    </citation>
    <scope>NUCLEOTIDE SEQUENCE</scope>
    <source>
        <strain evidence="1">CBS 113389</strain>
    </source>
</reference>
<protein>
    <submittedName>
        <fullName evidence="1">Uncharacterized protein</fullName>
    </submittedName>
</protein>
<evidence type="ECO:0000313" key="1">
    <source>
        <dbReference type="EMBL" id="KAF2486734.1"/>
    </source>
</evidence>
<gene>
    <name evidence="1" type="ORF">BDY17DRAFT_321503</name>
</gene>
<dbReference type="EMBL" id="MU001632">
    <property type="protein sequence ID" value="KAF2486734.1"/>
    <property type="molecule type" value="Genomic_DNA"/>
</dbReference>
<dbReference type="Proteomes" id="UP000799767">
    <property type="component" value="Unassembled WGS sequence"/>
</dbReference>
<organism evidence="1 2">
    <name type="scientific">Neohortaea acidophila</name>
    <dbReference type="NCBI Taxonomy" id="245834"/>
    <lineage>
        <taxon>Eukaryota</taxon>
        <taxon>Fungi</taxon>
        <taxon>Dikarya</taxon>
        <taxon>Ascomycota</taxon>
        <taxon>Pezizomycotina</taxon>
        <taxon>Dothideomycetes</taxon>
        <taxon>Dothideomycetidae</taxon>
        <taxon>Mycosphaerellales</taxon>
        <taxon>Teratosphaeriaceae</taxon>
        <taxon>Neohortaea</taxon>
    </lineage>
</organism>
<proteinExistence type="predicted"/>
<accession>A0A6A6Q422</accession>